<evidence type="ECO:0000256" key="1">
    <source>
        <dbReference type="SAM" id="MobiDB-lite"/>
    </source>
</evidence>
<evidence type="ECO:0000313" key="3">
    <source>
        <dbReference type="EMBL" id="VEU38635.1"/>
    </source>
</evidence>
<dbReference type="InterPro" id="IPR015947">
    <property type="entry name" value="PUA-like_sf"/>
</dbReference>
<reference evidence="3 4" key="1">
    <citation type="submission" date="2019-01" db="EMBL/GenBank/DDBJ databases">
        <authorList>
            <person name="Ferrante I. M."/>
        </authorList>
    </citation>
    <scope>NUCLEOTIDE SEQUENCE [LARGE SCALE GENOMIC DNA]</scope>
    <source>
        <strain evidence="3 4">B856</strain>
    </source>
</reference>
<dbReference type="OrthoDB" id="46467at2759"/>
<keyword evidence="4" id="KW-1185">Reference proteome</keyword>
<dbReference type="EMBL" id="CAACVS010000179">
    <property type="protein sequence ID" value="VEU38635.1"/>
    <property type="molecule type" value="Genomic_DNA"/>
</dbReference>
<dbReference type="PANTHER" id="PTHR46732">
    <property type="entry name" value="ATP-DEPENDENT PROTEASE LA (LON) DOMAIN PROTEIN"/>
    <property type="match status" value="1"/>
</dbReference>
<name>A0A448Z9A1_9STRA</name>
<gene>
    <name evidence="3" type="ORF">PSNMU_V1.4_AUG-EV-PASAV3_0054580</name>
</gene>
<feature type="region of interest" description="Disordered" evidence="1">
    <location>
        <begin position="81"/>
        <end position="102"/>
    </location>
</feature>
<feature type="signal peptide" evidence="2">
    <location>
        <begin position="1"/>
        <end position="21"/>
    </location>
</feature>
<feature type="chain" id="PRO_5019577821" description="Lon N-terminal domain-containing protein" evidence="2">
    <location>
        <begin position="22"/>
        <end position="534"/>
    </location>
</feature>
<dbReference type="Proteomes" id="UP000291116">
    <property type="component" value="Unassembled WGS sequence"/>
</dbReference>
<evidence type="ECO:0008006" key="5">
    <source>
        <dbReference type="Google" id="ProtNLM"/>
    </source>
</evidence>
<keyword evidence="2" id="KW-0732">Signal</keyword>
<dbReference type="InterPro" id="IPR046336">
    <property type="entry name" value="Lon_prtase_N_sf"/>
</dbReference>
<dbReference type="PANTHER" id="PTHR46732:SF8">
    <property type="entry name" value="ATP-DEPENDENT PROTEASE LA (LON) DOMAIN PROTEIN"/>
    <property type="match status" value="1"/>
</dbReference>
<evidence type="ECO:0000313" key="4">
    <source>
        <dbReference type="Proteomes" id="UP000291116"/>
    </source>
</evidence>
<sequence length="534" mass="57746">MKYFLVPAVVCLVLLPKGVSSFSPPASRATSRLPPPAVATSAATTTSTRLFGYNPIEDETPEERAARMELVRKLQQTFYKEGIDDDDHQEHTEETQTGTGDADTRVELEAEAAATTTPSTTVLRDLPLWRVQWRELPGSQNVLNVHVPHYTNMFQKILKGRTKPWGGFGRNATTGDSESGGASTMDGDHYFGHVFLDKGSENLDNPDHALQVGDEGVLMRISDARQIMDDGRLTLLVQALEKFRITRVVRSHSPYAVADVELVVDEEQVASAAGSEASPGHEAAARALAWHPFEVRRVAMDECELARDASGRMGLSVSPLSNYDAGQAGGCAGSNNPPGEDADLVAIAERDAWLKLDELLRLLGVAARGEVGLPVPTQILGLLPKTSCALAPVAEREAGKSETNPIAIALEPRPWPGGFSLVGTADRMEAAETATVGTHSESPFVRIDAASYRSYPPLRRAQRFSYAVWTLIDSVDLDSAGGDGGEDPYGRARILEIGSTRERLALATEKMDRICALLQRIIRMHDGRGSGVRG</sequence>
<organism evidence="3 4">
    <name type="scientific">Pseudo-nitzschia multistriata</name>
    <dbReference type="NCBI Taxonomy" id="183589"/>
    <lineage>
        <taxon>Eukaryota</taxon>
        <taxon>Sar</taxon>
        <taxon>Stramenopiles</taxon>
        <taxon>Ochrophyta</taxon>
        <taxon>Bacillariophyta</taxon>
        <taxon>Bacillariophyceae</taxon>
        <taxon>Bacillariophycidae</taxon>
        <taxon>Bacillariales</taxon>
        <taxon>Bacillariaceae</taxon>
        <taxon>Pseudo-nitzschia</taxon>
    </lineage>
</organism>
<evidence type="ECO:0000256" key="2">
    <source>
        <dbReference type="SAM" id="SignalP"/>
    </source>
</evidence>
<protein>
    <recommendedName>
        <fullName evidence="5">Lon N-terminal domain-containing protein</fullName>
    </recommendedName>
</protein>
<proteinExistence type="predicted"/>
<dbReference type="Gene3D" id="2.30.130.40">
    <property type="entry name" value="LON domain-like"/>
    <property type="match status" value="1"/>
</dbReference>
<dbReference type="SUPFAM" id="SSF88697">
    <property type="entry name" value="PUA domain-like"/>
    <property type="match status" value="1"/>
</dbReference>
<dbReference type="AlphaFoldDB" id="A0A448Z9A1"/>
<accession>A0A448Z9A1</accession>
<feature type="region of interest" description="Disordered" evidence="1">
    <location>
        <begin position="22"/>
        <end position="43"/>
    </location>
</feature>